<feature type="compositionally biased region" description="Basic and acidic residues" evidence="1">
    <location>
        <begin position="1"/>
        <end position="13"/>
    </location>
</feature>
<dbReference type="EMBL" id="CP042306">
    <property type="protein sequence ID" value="QDZ08295.1"/>
    <property type="molecule type" value="Genomic_DNA"/>
</dbReference>
<dbReference type="GO" id="GO:0006355">
    <property type="term" value="P:regulation of DNA-templated transcription"/>
    <property type="evidence" value="ECO:0007669"/>
    <property type="project" value="InterPro"/>
</dbReference>
<sequence>MKQERARAEERFAANDGGFLDAPIEDMPQDTAENSASDPFYAIDVRALESSPLCCSCCGVTLDQVTTSVIKRGALTIQRENFAVSWRAKPIALSPTETEMLASIAARGYASFSSISAVLTNLGLSPRTRDVLLHRIRRKFQAVGAAAPFARCGNAGLRLVVEPDEQGSTATVIGLRSAPTTFVTAR</sequence>
<evidence type="ECO:0000313" key="2">
    <source>
        <dbReference type="EMBL" id="QDZ08295.1"/>
    </source>
</evidence>
<dbReference type="Proteomes" id="UP000315673">
    <property type="component" value="Chromosome"/>
</dbReference>
<reference evidence="2 3" key="1">
    <citation type="submission" date="2019-07" db="EMBL/GenBank/DDBJ databases">
        <title>Full genome sequence of Sphingomonas sp. 4R-6-7(HKS19).</title>
        <authorList>
            <person name="Im W.-T."/>
        </authorList>
    </citation>
    <scope>NUCLEOTIDE SEQUENCE [LARGE SCALE GENOMIC DNA]</scope>
    <source>
        <strain evidence="2 3">HKS19</strain>
    </source>
</reference>
<dbReference type="SUPFAM" id="SSF46894">
    <property type="entry name" value="C-terminal effector domain of the bipartite response regulators"/>
    <property type="match status" value="1"/>
</dbReference>
<evidence type="ECO:0000313" key="3">
    <source>
        <dbReference type="Proteomes" id="UP000315673"/>
    </source>
</evidence>
<accession>A0A5B8LKN0</accession>
<protein>
    <submittedName>
        <fullName evidence="2">Response regulator transcription factor</fullName>
    </submittedName>
</protein>
<dbReference type="KEGG" id="spai:FPZ24_13080"/>
<evidence type="ECO:0000256" key="1">
    <source>
        <dbReference type="SAM" id="MobiDB-lite"/>
    </source>
</evidence>
<dbReference type="RefSeq" id="WP_146572677.1">
    <property type="nucleotide sequence ID" value="NZ_CP042306.1"/>
</dbReference>
<feature type="region of interest" description="Disordered" evidence="1">
    <location>
        <begin position="1"/>
        <end position="35"/>
    </location>
</feature>
<proteinExistence type="predicted"/>
<dbReference type="InterPro" id="IPR016032">
    <property type="entry name" value="Sig_transdc_resp-reg_C-effctor"/>
</dbReference>
<organism evidence="2 3">
    <name type="scientific">Sphingomonas panacisoli</name>
    <dbReference type="NCBI Taxonomy" id="1813879"/>
    <lineage>
        <taxon>Bacteria</taxon>
        <taxon>Pseudomonadati</taxon>
        <taxon>Pseudomonadota</taxon>
        <taxon>Alphaproteobacteria</taxon>
        <taxon>Sphingomonadales</taxon>
        <taxon>Sphingomonadaceae</taxon>
        <taxon>Sphingomonas</taxon>
    </lineage>
</organism>
<keyword evidence="3" id="KW-1185">Reference proteome</keyword>
<dbReference type="AlphaFoldDB" id="A0A5B8LKN0"/>
<name>A0A5B8LKN0_9SPHN</name>
<dbReference type="GO" id="GO:0003677">
    <property type="term" value="F:DNA binding"/>
    <property type="evidence" value="ECO:0007669"/>
    <property type="project" value="InterPro"/>
</dbReference>
<gene>
    <name evidence="2" type="ORF">FPZ24_13080</name>
</gene>
<dbReference type="OrthoDB" id="7571899at2"/>